<feature type="transmembrane region" description="Helical" evidence="16">
    <location>
        <begin position="297"/>
        <end position="317"/>
    </location>
</feature>
<keyword evidence="7 16" id="KW-0256">Endoplasmic reticulum</keyword>
<dbReference type="GO" id="GO:0102158">
    <property type="term" value="F:very-long-chain (3R)-3-hydroxyacyl-CoA dehydratase activity"/>
    <property type="evidence" value="ECO:0007669"/>
    <property type="project" value="UniProtKB-EC"/>
</dbReference>
<comment type="subcellular location">
    <subcellularLocation>
        <location evidence="1 16">Endoplasmic reticulum membrane</location>
        <topology evidence="1 16">Multi-pass membrane protein</topology>
    </subcellularLocation>
</comment>
<feature type="transmembrane region" description="Helical" evidence="16">
    <location>
        <begin position="337"/>
        <end position="360"/>
    </location>
</feature>
<evidence type="ECO:0000256" key="16">
    <source>
        <dbReference type="RuleBase" id="RU363109"/>
    </source>
</evidence>
<evidence type="ECO:0000256" key="8">
    <source>
        <dbReference type="ARBA" id="ARBA00022832"/>
    </source>
</evidence>
<dbReference type="GO" id="GO:0030148">
    <property type="term" value="P:sphingolipid biosynthetic process"/>
    <property type="evidence" value="ECO:0007669"/>
    <property type="project" value="TreeGrafter"/>
</dbReference>
<comment type="function">
    <text evidence="16">Catalyzes the third of the four reactions of the long-chain fatty acids elongation cycle. This endoplasmic reticulum-bound enzymatic process, allows the addition of two carbons to the chain of long- and very long-chain fatty acids/VLCFAs per cycle. This enzyme catalyzes the dehydration of the 3-hydroxyacyl-CoA intermediate into trans-2,3-enoyl-CoA, within each cycle of fatty acid elongation. Thereby, it participates to the production of VLCFAs of different chain lengths that are involved in multiple biological processes as precursors of membrane lipids and lipid mediators.</text>
</comment>
<feature type="transmembrane region" description="Helical" evidence="16">
    <location>
        <begin position="164"/>
        <end position="186"/>
    </location>
</feature>
<evidence type="ECO:0000256" key="12">
    <source>
        <dbReference type="ARBA" id="ARBA00023136"/>
    </source>
</evidence>
<feature type="domain" description="CS" evidence="17">
    <location>
        <begin position="18"/>
        <end position="108"/>
    </location>
</feature>
<keyword evidence="9 16" id="KW-1133">Transmembrane helix</keyword>
<comment type="pathway">
    <text evidence="2 16">Lipid metabolism; fatty acid biosynthesis.</text>
</comment>
<dbReference type="FunFam" id="2.60.40.790:FF:000013">
    <property type="entry name" value="Very-long-chain (3R)-3-hydroxyacyl-CoA dehydratase"/>
    <property type="match status" value="1"/>
</dbReference>
<evidence type="ECO:0000256" key="10">
    <source>
        <dbReference type="ARBA" id="ARBA00023054"/>
    </source>
</evidence>
<dbReference type="InterPro" id="IPR008978">
    <property type="entry name" value="HSP20-like_chaperone"/>
</dbReference>
<dbReference type="RefSeq" id="XP_026271375.1">
    <property type="nucleotide sequence ID" value="XM_026415590.2"/>
</dbReference>
<dbReference type="GO" id="GO:0030497">
    <property type="term" value="P:fatty acid elongation"/>
    <property type="evidence" value="ECO:0007669"/>
    <property type="project" value="TreeGrafter"/>
</dbReference>
<evidence type="ECO:0000259" key="17">
    <source>
        <dbReference type="PROSITE" id="PS51203"/>
    </source>
</evidence>
<evidence type="ECO:0000256" key="14">
    <source>
        <dbReference type="ARBA" id="ARBA00023239"/>
    </source>
</evidence>
<keyword evidence="18" id="KW-1185">Reference proteome</keyword>
<gene>
    <name evidence="19" type="primary">LOC113201719</name>
</gene>
<keyword evidence="11 16" id="KW-0443">Lipid metabolism</keyword>
<dbReference type="GO" id="GO:0042761">
    <property type="term" value="P:very long-chain fatty acid biosynthetic process"/>
    <property type="evidence" value="ECO:0007669"/>
    <property type="project" value="TreeGrafter"/>
</dbReference>
<dbReference type="PANTHER" id="PTHR11035:SF35">
    <property type="entry name" value="VERY-LONG-CHAIN (3R)-3-HYDROXYACYL-COA DEHYDRATASE"/>
    <property type="match status" value="1"/>
</dbReference>
<dbReference type="InterPro" id="IPR007052">
    <property type="entry name" value="CS_dom"/>
</dbReference>
<dbReference type="GO" id="GO:0005789">
    <property type="term" value="C:endoplasmic reticulum membrane"/>
    <property type="evidence" value="ECO:0007669"/>
    <property type="project" value="UniProtKB-SubCell"/>
</dbReference>
<evidence type="ECO:0000256" key="9">
    <source>
        <dbReference type="ARBA" id="ARBA00022989"/>
    </source>
</evidence>
<keyword evidence="10" id="KW-0175">Coiled coil</keyword>
<evidence type="ECO:0000256" key="11">
    <source>
        <dbReference type="ARBA" id="ARBA00023098"/>
    </source>
</evidence>
<dbReference type="KEGG" id="foc:113201719"/>
<dbReference type="Pfam" id="PF04969">
    <property type="entry name" value="CS"/>
    <property type="match status" value="1"/>
</dbReference>
<dbReference type="CDD" id="cd06465">
    <property type="entry name" value="p23_hB-ind1_like"/>
    <property type="match status" value="1"/>
</dbReference>
<keyword evidence="12 16" id="KW-0472">Membrane</keyword>
<evidence type="ECO:0000256" key="2">
    <source>
        <dbReference type="ARBA" id="ARBA00005194"/>
    </source>
</evidence>
<proteinExistence type="inferred from homology"/>
<dbReference type="PANTHER" id="PTHR11035">
    <property type="entry name" value="VERY-LONG-CHAIN (3R)-3-HYDROXYACYL-COA DEHYDRATASE"/>
    <property type="match status" value="1"/>
</dbReference>
<reference evidence="19" key="1">
    <citation type="submission" date="2025-08" db="UniProtKB">
        <authorList>
            <consortium name="RefSeq"/>
        </authorList>
    </citation>
    <scope>IDENTIFICATION</scope>
    <source>
        <tissue evidence="19">Whole organism</tissue>
    </source>
</reference>
<comment type="catalytic activity">
    <reaction evidence="16">
        <text>a very-long-chain (3R)-3-hydroxyacyl-CoA = a very-long-chain (2E)-enoyl-CoA + H2O</text>
        <dbReference type="Rhea" id="RHEA:45812"/>
        <dbReference type="ChEBI" id="CHEBI:15377"/>
        <dbReference type="ChEBI" id="CHEBI:83728"/>
        <dbReference type="ChEBI" id="CHEBI:85440"/>
        <dbReference type="EC" id="4.2.1.134"/>
    </reaction>
</comment>
<evidence type="ECO:0000256" key="6">
    <source>
        <dbReference type="ARBA" id="ARBA00022692"/>
    </source>
</evidence>
<keyword evidence="8 16" id="KW-0276">Fatty acid metabolism</keyword>
<organism evidence="18 19">
    <name type="scientific">Frankliniella occidentalis</name>
    <name type="common">Western flower thrips</name>
    <name type="synonym">Euthrips occidentalis</name>
    <dbReference type="NCBI Taxonomy" id="133901"/>
    <lineage>
        <taxon>Eukaryota</taxon>
        <taxon>Metazoa</taxon>
        <taxon>Ecdysozoa</taxon>
        <taxon>Arthropoda</taxon>
        <taxon>Hexapoda</taxon>
        <taxon>Insecta</taxon>
        <taxon>Pterygota</taxon>
        <taxon>Neoptera</taxon>
        <taxon>Paraneoptera</taxon>
        <taxon>Thysanoptera</taxon>
        <taxon>Terebrantia</taxon>
        <taxon>Thripoidea</taxon>
        <taxon>Thripidae</taxon>
        <taxon>Frankliniella</taxon>
    </lineage>
</organism>
<feature type="transmembrane region" description="Helical" evidence="16">
    <location>
        <begin position="230"/>
        <end position="248"/>
    </location>
</feature>
<evidence type="ECO:0000313" key="19">
    <source>
        <dbReference type="RefSeq" id="XP_026271375.1"/>
    </source>
</evidence>
<keyword evidence="14 16" id="KW-0456">Lyase</keyword>
<dbReference type="AlphaFoldDB" id="A0A6J1RWQ9"/>
<name>A0A6J1RWQ9_FRAOC</name>
<dbReference type="InterPro" id="IPR007482">
    <property type="entry name" value="Tyr_Pase-like_PTPLA"/>
</dbReference>
<evidence type="ECO:0000256" key="13">
    <source>
        <dbReference type="ARBA" id="ARBA00023160"/>
    </source>
</evidence>
<dbReference type="OrthoDB" id="2157530at2759"/>
<dbReference type="PROSITE" id="PS51203">
    <property type="entry name" value="CS"/>
    <property type="match status" value="1"/>
</dbReference>
<keyword evidence="13 16" id="KW-0275">Fatty acid biosynthesis</keyword>
<protein>
    <recommendedName>
        <fullName evidence="4 16">Very-long-chain (3R)-3-hydroxyacyl-CoA dehydratase</fullName>
        <ecNumber evidence="4 16">4.2.1.134</ecNumber>
    </recommendedName>
</protein>
<evidence type="ECO:0000256" key="1">
    <source>
        <dbReference type="ARBA" id="ARBA00004477"/>
    </source>
</evidence>
<evidence type="ECO:0000256" key="7">
    <source>
        <dbReference type="ARBA" id="ARBA00022824"/>
    </source>
</evidence>
<sequence>MYYLELLLSHEIFTMAGPLSPFVYWAQTEDQISLRVALINTKNPDIALHPTKLTFSAQGHGAKGVHDYAFSLDFNQNLDPEESSFKTSDREVLFTLKKVKKMWWSRLTATPQKPAWLKIDFERWKSEDGDEEEEARDIINDYPDLYKNLHKEELGYIKEDYKKVYLLIYNLFQFVGFTFVFTVLSIQYFRDGPNAMLHAYDSVGSAMKFVQLLQILEIMHVVFGYTKGGLLAPLIQTLGRAFILFCMIDAEPRMHSKPVVFYLFMIWSSIELIRYPYYISQLYKIDVYPLTWLRYSIWIPLYPLGILCEGVVILRNIPYFEETMQYSVSLPNPWNFAFHLPTFLKIYLAFVCFPVMYFLMMHMYRARCKKLGIKSWKKFK</sequence>
<dbReference type="CTD" id="201562"/>
<dbReference type="SUPFAM" id="SSF49764">
    <property type="entry name" value="HSP20-like chaperones"/>
    <property type="match status" value="1"/>
</dbReference>
<evidence type="ECO:0000313" key="18">
    <source>
        <dbReference type="Proteomes" id="UP000504606"/>
    </source>
</evidence>
<dbReference type="Gene3D" id="2.60.40.790">
    <property type="match status" value="1"/>
</dbReference>
<dbReference type="Proteomes" id="UP000504606">
    <property type="component" value="Unplaced"/>
</dbReference>
<comment type="similarity">
    <text evidence="3 16">Belongs to the very long-chain fatty acids dehydratase HACD family.</text>
</comment>
<dbReference type="Pfam" id="PF04387">
    <property type="entry name" value="PTPLA"/>
    <property type="match status" value="1"/>
</dbReference>
<dbReference type="GeneID" id="113201719"/>
<comment type="similarity">
    <text evidence="15">Belongs to the p23/wos2 family.</text>
</comment>
<feature type="transmembrane region" description="Helical" evidence="16">
    <location>
        <begin position="260"/>
        <end position="277"/>
    </location>
</feature>
<evidence type="ECO:0000256" key="3">
    <source>
        <dbReference type="ARBA" id="ARBA00007811"/>
    </source>
</evidence>
<keyword evidence="5 16" id="KW-0444">Lipid biosynthesis</keyword>
<evidence type="ECO:0000256" key="5">
    <source>
        <dbReference type="ARBA" id="ARBA00022516"/>
    </source>
</evidence>
<keyword evidence="6 16" id="KW-0812">Transmembrane</keyword>
<dbReference type="EC" id="4.2.1.134" evidence="4 16"/>
<dbReference type="UniPathway" id="UPA00094"/>
<accession>A0A6J1RWQ9</accession>
<evidence type="ECO:0000256" key="15">
    <source>
        <dbReference type="ARBA" id="ARBA00025733"/>
    </source>
</evidence>
<evidence type="ECO:0000256" key="4">
    <source>
        <dbReference type="ARBA" id="ARBA00013122"/>
    </source>
</evidence>